<keyword evidence="2" id="KW-1185">Reference proteome</keyword>
<accession>A0ACC1KKI2</accession>
<gene>
    <name evidence="1" type="ORF">H4R21_006418</name>
</gene>
<dbReference type="EMBL" id="JANBUN010003409">
    <property type="protein sequence ID" value="KAJ2790900.1"/>
    <property type="molecule type" value="Genomic_DNA"/>
</dbReference>
<comment type="caution">
    <text evidence="1">The sequence shown here is derived from an EMBL/GenBank/DDBJ whole genome shotgun (WGS) entry which is preliminary data.</text>
</comment>
<feature type="non-terminal residue" evidence="1">
    <location>
        <position position="1"/>
    </location>
</feature>
<evidence type="ECO:0000313" key="2">
    <source>
        <dbReference type="Proteomes" id="UP001140087"/>
    </source>
</evidence>
<protein>
    <submittedName>
        <fullName evidence="1">Uncharacterized protein</fullName>
    </submittedName>
</protein>
<evidence type="ECO:0000313" key="1">
    <source>
        <dbReference type="EMBL" id="KAJ2790900.1"/>
    </source>
</evidence>
<organism evidence="1 2">
    <name type="scientific">Coemansia helicoidea</name>
    <dbReference type="NCBI Taxonomy" id="1286919"/>
    <lineage>
        <taxon>Eukaryota</taxon>
        <taxon>Fungi</taxon>
        <taxon>Fungi incertae sedis</taxon>
        <taxon>Zoopagomycota</taxon>
        <taxon>Kickxellomycotina</taxon>
        <taxon>Kickxellomycetes</taxon>
        <taxon>Kickxellales</taxon>
        <taxon>Kickxellaceae</taxon>
        <taxon>Coemansia</taxon>
    </lineage>
</organism>
<name>A0ACC1KKI2_9FUNG</name>
<reference evidence="1" key="1">
    <citation type="submission" date="2022-07" db="EMBL/GenBank/DDBJ databases">
        <title>Phylogenomic reconstructions and comparative analyses of Kickxellomycotina fungi.</title>
        <authorList>
            <person name="Reynolds N.K."/>
            <person name="Stajich J.E."/>
            <person name="Barry K."/>
            <person name="Grigoriev I.V."/>
            <person name="Crous P."/>
            <person name="Smith M.E."/>
        </authorList>
    </citation>
    <scope>NUCLEOTIDE SEQUENCE</scope>
    <source>
        <strain evidence="1">BCRC 34780</strain>
    </source>
</reference>
<sequence length="240" mass="26028">KHHPALFTLYETFSLDFALFWREIGGSGGGTGRAGHHSITGIDLGTPHDFIVEALNPPPVGAARAWLKDTEREREALVQSIAARAAADPRTERPVDVAMRAVQAEPRAGDAALHEADVAITVSNHSWRYTYDISLDLISPADMDRRLAPAGARLDYSGTRSAWAWCGTTRHSLTLAPHASAVVRARLACCAPGVFDIALWALAAKARPLDPQQQWPPAHAPRSAETLLYPIQPCFVQLSC</sequence>
<dbReference type="Proteomes" id="UP001140087">
    <property type="component" value="Unassembled WGS sequence"/>
</dbReference>
<proteinExistence type="predicted"/>